<evidence type="ECO:0000313" key="3">
    <source>
        <dbReference type="Proteomes" id="UP001589709"/>
    </source>
</evidence>
<feature type="compositionally biased region" description="Low complexity" evidence="1">
    <location>
        <begin position="321"/>
        <end position="334"/>
    </location>
</feature>
<proteinExistence type="predicted"/>
<dbReference type="Proteomes" id="UP001589709">
    <property type="component" value="Unassembled WGS sequence"/>
</dbReference>
<feature type="compositionally biased region" description="Low complexity" evidence="1">
    <location>
        <begin position="38"/>
        <end position="51"/>
    </location>
</feature>
<feature type="compositionally biased region" description="Basic and acidic residues" evidence="1">
    <location>
        <begin position="384"/>
        <end position="398"/>
    </location>
</feature>
<feature type="region of interest" description="Disordered" evidence="1">
    <location>
        <begin position="283"/>
        <end position="435"/>
    </location>
</feature>
<feature type="region of interest" description="Disordered" evidence="1">
    <location>
        <begin position="609"/>
        <end position="733"/>
    </location>
</feature>
<accession>A0ABV5N289</accession>
<feature type="compositionally biased region" description="Low complexity" evidence="1">
    <location>
        <begin position="290"/>
        <end position="299"/>
    </location>
</feature>
<reference evidence="2 3" key="1">
    <citation type="submission" date="2024-09" db="EMBL/GenBank/DDBJ databases">
        <authorList>
            <person name="Sun Q."/>
            <person name="Mori K."/>
        </authorList>
    </citation>
    <scope>NUCLEOTIDE SEQUENCE [LARGE SCALE GENOMIC DNA]</scope>
    <source>
        <strain evidence="2 3">JCM 6917</strain>
    </source>
</reference>
<gene>
    <name evidence="2" type="ORF">ACFF45_17145</name>
</gene>
<dbReference type="RefSeq" id="WP_381346919.1">
    <property type="nucleotide sequence ID" value="NZ_JBHMCY010000030.1"/>
</dbReference>
<keyword evidence="3" id="KW-1185">Reference proteome</keyword>
<name>A0ABV5N289_9ACTN</name>
<comment type="caution">
    <text evidence="2">The sequence shown here is derived from an EMBL/GenBank/DDBJ whole genome shotgun (WGS) entry which is preliminary data.</text>
</comment>
<protein>
    <submittedName>
        <fullName evidence="2">Uncharacterized protein</fullName>
    </submittedName>
</protein>
<organism evidence="2 3">
    <name type="scientific">Streptomyces cinereospinus</name>
    <dbReference type="NCBI Taxonomy" id="285561"/>
    <lineage>
        <taxon>Bacteria</taxon>
        <taxon>Bacillati</taxon>
        <taxon>Actinomycetota</taxon>
        <taxon>Actinomycetes</taxon>
        <taxon>Kitasatosporales</taxon>
        <taxon>Streptomycetaceae</taxon>
        <taxon>Streptomyces</taxon>
    </lineage>
</organism>
<evidence type="ECO:0000256" key="1">
    <source>
        <dbReference type="SAM" id="MobiDB-lite"/>
    </source>
</evidence>
<feature type="compositionally biased region" description="Low complexity" evidence="1">
    <location>
        <begin position="683"/>
        <end position="699"/>
    </location>
</feature>
<dbReference type="EMBL" id="JBHMCY010000030">
    <property type="protein sequence ID" value="MFB9464389.1"/>
    <property type="molecule type" value="Genomic_DNA"/>
</dbReference>
<feature type="region of interest" description="Disordered" evidence="1">
    <location>
        <begin position="485"/>
        <end position="533"/>
    </location>
</feature>
<feature type="region of interest" description="Disordered" evidence="1">
    <location>
        <begin position="1"/>
        <end position="55"/>
    </location>
</feature>
<sequence length="733" mass="76848">MSEEPDQPEQEVPVAGEPEPTVVTPDSVPAADPPAPDVPAEAPAEEPVPAVDVEDPPTPRAFTETFPLPADARYRLRLTTVEGEGPREGELLYGEATVAAVRLSASGRWLARLAVDGMPADVTELNGSPMDAARQGAVMFSVVTGEPYGEPPVAVNVRGTQSRADRLRFELRTAAEQQLRTITLAAARANPNYPQNPQFQTLSTHLRRLGAADVEDHGSRQMAANLAAVQEAVNAWGAALPADPALDERQFLAFPLMNLLHETTRMQGRLQATLDAMMADRAAAREQEAAADAAAAQAEPARDDTPQQTAPEPAPEPAPDPAAAEVTQPTEPAGTPGPEPVPDAADQPAPLPDAPEDTEMATPARPATPENPAPPGPDGAADPGEDRAPADTTQHESSIEGAGPAEPAPPAAAEPGDLPLWAGPTEASVPEQDRPLDVVADFAAVQEAWDEHVPADKGTGADLFASVEDELQRLEALFAEAVAKLNQPAEQQPAPVPTPPPATEAQQSAPGTATAAEPEQAPDRDPQQSADAVNVALREADAHGPALQDLPEWQRIQSVRGAFGHLMHVMKEKAGEHFGKLMADGRVADFVRRASIAVCEKVAGLAQAAADKLRRPEDRGTDRREELPSAEALLRLGDAALEYRGPRRAGGGGTPPSAKGADPVDIPAMRRMGEALNRPMPGAKRVSAAAARGRSTTTAKRAKKPASGGGAEQAGHLRRGGAEQPQARKPTQR</sequence>
<evidence type="ECO:0000313" key="2">
    <source>
        <dbReference type="EMBL" id="MFB9464389.1"/>
    </source>
</evidence>
<feature type="compositionally biased region" description="Basic and acidic residues" evidence="1">
    <location>
        <begin position="611"/>
        <end position="627"/>
    </location>
</feature>